<keyword evidence="1" id="KW-0812">Transmembrane</keyword>
<evidence type="ECO:0000313" key="3">
    <source>
        <dbReference type="Proteomes" id="UP001311730"/>
    </source>
</evidence>
<evidence type="ECO:0000256" key="1">
    <source>
        <dbReference type="SAM" id="Phobius"/>
    </source>
</evidence>
<feature type="non-terminal residue" evidence="2">
    <location>
        <position position="62"/>
    </location>
</feature>
<reference evidence="2 3" key="1">
    <citation type="submission" date="2023-12" db="EMBL/GenBank/DDBJ databases">
        <title>Genomic sequences of Capnocytophaga and Parvimonas strains.</title>
        <authorList>
            <person name="Watt R.M."/>
            <person name="Wang M."/>
            <person name="Yang T."/>
            <person name="Tong W.M."/>
        </authorList>
    </citation>
    <scope>NUCLEOTIDE SEQUENCE [LARGE SCALE GENOMIC DNA]</scope>
    <source>
        <strain evidence="2 3">CCUG 13096</strain>
    </source>
</reference>
<protein>
    <submittedName>
        <fullName evidence="2">Uncharacterized protein</fullName>
    </submittedName>
</protein>
<name>A0ABU5ZBY1_9FLAO</name>
<proteinExistence type="predicted"/>
<gene>
    <name evidence="2" type="ORF">VJJ08_14525</name>
</gene>
<keyword evidence="1" id="KW-0472">Membrane</keyword>
<evidence type="ECO:0000313" key="2">
    <source>
        <dbReference type="EMBL" id="MEB3076490.1"/>
    </source>
</evidence>
<sequence>MGKSIRNYVILWSVVVIVMSLTVFSSADRRVDWGLTYDAKSKQPYGLYIFGEQLNNFFSKEV</sequence>
<dbReference type="Proteomes" id="UP001311730">
    <property type="component" value="Unassembled WGS sequence"/>
</dbReference>
<accession>A0ABU5ZBY1</accession>
<organism evidence="2 3">
    <name type="scientific">Capnocytophaga gingivalis</name>
    <dbReference type="NCBI Taxonomy" id="1017"/>
    <lineage>
        <taxon>Bacteria</taxon>
        <taxon>Pseudomonadati</taxon>
        <taxon>Bacteroidota</taxon>
        <taxon>Flavobacteriia</taxon>
        <taxon>Flavobacteriales</taxon>
        <taxon>Flavobacteriaceae</taxon>
        <taxon>Capnocytophaga</taxon>
    </lineage>
</organism>
<feature type="transmembrane region" description="Helical" evidence="1">
    <location>
        <begin position="7"/>
        <end position="27"/>
    </location>
</feature>
<keyword evidence="3" id="KW-1185">Reference proteome</keyword>
<dbReference type="EMBL" id="JAYKBW010000078">
    <property type="protein sequence ID" value="MEB3076490.1"/>
    <property type="molecule type" value="Genomic_DNA"/>
</dbReference>
<comment type="caution">
    <text evidence="2">The sequence shown here is derived from an EMBL/GenBank/DDBJ whole genome shotgun (WGS) entry which is preliminary data.</text>
</comment>
<keyword evidence="1" id="KW-1133">Transmembrane helix</keyword>